<feature type="transmembrane region" description="Helical" evidence="5">
    <location>
        <begin position="166"/>
        <end position="184"/>
    </location>
</feature>
<organism evidence="7 8">
    <name type="scientific">Paraburkholderia phenazinium</name>
    <dbReference type="NCBI Taxonomy" id="60549"/>
    <lineage>
        <taxon>Bacteria</taxon>
        <taxon>Pseudomonadati</taxon>
        <taxon>Pseudomonadota</taxon>
        <taxon>Betaproteobacteria</taxon>
        <taxon>Burkholderiales</taxon>
        <taxon>Burkholderiaceae</taxon>
        <taxon>Paraburkholderia</taxon>
    </lineage>
</organism>
<evidence type="ECO:0000256" key="2">
    <source>
        <dbReference type="ARBA" id="ARBA00022692"/>
    </source>
</evidence>
<dbReference type="Gene3D" id="1.20.1740.10">
    <property type="entry name" value="Amino acid/polyamine transporter I"/>
    <property type="match status" value="1"/>
</dbReference>
<feature type="transmembrane region" description="Helical" evidence="5">
    <location>
        <begin position="293"/>
        <end position="318"/>
    </location>
</feature>
<feature type="transmembrane region" description="Helical" evidence="5">
    <location>
        <begin position="42"/>
        <end position="60"/>
    </location>
</feature>
<dbReference type="PANTHER" id="PTHR42770:SF11">
    <property type="entry name" value="INNER MEMBRANE TRANSPORT PROTEIN YBAT"/>
    <property type="match status" value="1"/>
</dbReference>
<keyword evidence="3 5" id="KW-1133">Transmembrane helix</keyword>
<feature type="domain" description="Amino acid permease/ SLC12A" evidence="6">
    <location>
        <begin position="30"/>
        <end position="408"/>
    </location>
</feature>
<dbReference type="Pfam" id="PF00324">
    <property type="entry name" value="AA_permease"/>
    <property type="match status" value="1"/>
</dbReference>
<reference evidence="7 8" key="1">
    <citation type="submission" date="2016-10" db="EMBL/GenBank/DDBJ databases">
        <authorList>
            <person name="de Groot N.N."/>
        </authorList>
    </citation>
    <scope>NUCLEOTIDE SEQUENCE [LARGE SCALE GENOMIC DNA]</scope>
    <source>
        <strain evidence="7 8">LMG 2247</strain>
    </source>
</reference>
<keyword evidence="2 5" id="KW-0812">Transmembrane</keyword>
<comment type="subcellular location">
    <subcellularLocation>
        <location evidence="1">Membrane</location>
        <topology evidence="1">Multi-pass membrane protein</topology>
    </subcellularLocation>
</comment>
<proteinExistence type="predicted"/>
<evidence type="ECO:0000313" key="7">
    <source>
        <dbReference type="EMBL" id="SDI22156.1"/>
    </source>
</evidence>
<protein>
    <submittedName>
        <fullName evidence="7">Amino acid transporter</fullName>
    </submittedName>
</protein>
<evidence type="ECO:0000259" key="6">
    <source>
        <dbReference type="Pfam" id="PF00324"/>
    </source>
</evidence>
<feature type="transmembrane region" description="Helical" evidence="5">
    <location>
        <begin position="102"/>
        <end position="125"/>
    </location>
</feature>
<feature type="transmembrane region" description="Helical" evidence="5">
    <location>
        <begin position="137"/>
        <end position="154"/>
    </location>
</feature>
<keyword evidence="4 5" id="KW-0472">Membrane</keyword>
<evidence type="ECO:0000313" key="8">
    <source>
        <dbReference type="Proteomes" id="UP000199706"/>
    </source>
</evidence>
<dbReference type="EMBL" id="FNCJ01000019">
    <property type="protein sequence ID" value="SDI22156.1"/>
    <property type="molecule type" value="Genomic_DNA"/>
</dbReference>
<dbReference type="Proteomes" id="UP000199706">
    <property type="component" value="Unassembled WGS sequence"/>
</dbReference>
<dbReference type="AlphaFoldDB" id="A0A1G8ITD8"/>
<feature type="transmembrane region" description="Helical" evidence="5">
    <location>
        <begin position="339"/>
        <end position="361"/>
    </location>
</feature>
<evidence type="ECO:0000256" key="5">
    <source>
        <dbReference type="SAM" id="Phobius"/>
    </source>
</evidence>
<dbReference type="OrthoDB" id="9804700at2"/>
<gene>
    <name evidence="7" type="ORF">SAMN05216466_1193</name>
</gene>
<dbReference type="InterPro" id="IPR050367">
    <property type="entry name" value="APC_superfamily"/>
</dbReference>
<dbReference type="RefSeq" id="WP_090691215.1">
    <property type="nucleotide sequence ID" value="NZ_CADERL010000008.1"/>
</dbReference>
<dbReference type="GO" id="GO:0055085">
    <property type="term" value="P:transmembrane transport"/>
    <property type="evidence" value="ECO:0007669"/>
    <property type="project" value="InterPro"/>
</dbReference>
<dbReference type="InterPro" id="IPR004841">
    <property type="entry name" value="AA-permease/SLC12A_dom"/>
</dbReference>
<sequence length="477" mass="51147">MSSVQQDTPISAQSANLRPSSLGFMETIGQSLANISPTMTPSINVVSLVALAGFGSWLIYGISTIALLFVGLNIVVLASRFAAAGSFFIFISRSLGPVAGGFAGWGLIAAYTGTAMGVLAGEAIFVQNAFSPWGINVPTWVVYVVSAALVWFLAARDVKLSSRLSLAIEGASIVIVGGVLFFAFRQHPERIVDHAQLSLQGTTTKGMAEAMVMGIFSFVGFESAASLGKETKDPLRAIPRAVIWSMILAGVFFMFVAYAMVVAYGGNVNKLGNDTAPLQTLLTGFGVPMLAPLFYLIASLSAFACVLASINASSRLLFSMGRYQFVHRSMGMVHTTHQTPHYAVAFSSILSLVVVIALLGTGALNTFGYTSTFATFGFIVVYFLISLSAPIYLKKQGQLKLANVIIGILGAVSMIGVFVGSVYPVPEWPYNLLPYLFVVYMAFGLLWLLMLKKRSPQLLDKIEHDLEANESEIFGRK</sequence>
<accession>A0A1G8ITD8</accession>
<feature type="transmembrane region" description="Helical" evidence="5">
    <location>
        <begin position="204"/>
        <end position="221"/>
    </location>
</feature>
<dbReference type="PIRSF" id="PIRSF006060">
    <property type="entry name" value="AA_transporter"/>
    <property type="match status" value="1"/>
</dbReference>
<evidence type="ECO:0000256" key="3">
    <source>
        <dbReference type="ARBA" id="ARBA00022989"/>
    </source>
</evidence>
<dbReference type="PANTHER" id="PTHR42770">
    <property type="entry name" value="AMINO ACID TRANSPORTER-RELATED"/>
    <property type="match status" value="1"/>
</dbReference>
<feature type="transmembrane region" description="Helical" evidence="5">
    <location>
        <begin position="242"/>
        <end position="264"/>
    </location>
</feature>
<evidence type="ECO:0000256" key="1">
    <source>
        <dbReference type="ARBA" id="ARBA00004141"/>
    </source>
</evidence>
<evidence type="ECO:0000256" key="4">
    <source>
        <dbReference type="ARBA" id="ARBA00023136"/>
    </source>
</evidence>
<feature type="transmembrane region" description="Helical" evidence="5">
    <location>
        <begin position="66"/>
        <end position="90"/>
    </location>
</feature>
<feature type="transmembrane region" description="Helical" evidence="5">
    <location>
        <begin position="405"/>
        <end position="426"/>
    </location>
</feature>
<dbReference type="GO" id="GO:0016020">
    <property type="term" value="C:membrane"/>
    <property type="evidence" value="ECO:0007669"/>
    <property type="project" value="UniProtKB-SubCell"/>
</dbReference>
<feature type="transmembrane region" description="Helical" evidence="5">
    <location>
        <begin position="432"/>
        <end position="451"/>
    </location>
</feature>
<name>A0A1G8ITD8_9BURK</name>
<feature type="transmembrane region" description="Helical" evidence="5">
    <location>
        <begin position="373"/>
        <end position="393"/>
    </location>
</feature>